<feature type="transmembrane region" description="Helical" evidence="6">
    <location>
        <begin position="662"/>
        <end position="682"/>
    </location>
</feature>
<feature type="domain" description="ABC3 transporter permease C-terminal" evidence="7">
    <location>
        <begin position="285"/>
        <end position="401"/>
    </location>
</feature>
<accession>A0A150X7U6</accession>
<feature type="domain" description="MacB-like periplasmic core" evidence="8">
    <location>
        <begin position="18"/>
        <end position="230"/>
    </location>
</feature>
<evidence type="ECO:0000256" key="3">
    <source>
        <dbReference type="ARBA" id="ARBA00022692"/>
    </source>
</evidence>
<evidence type="ECO:0000259" key="7">
    <source>
        <dbReference type="Pfam" id="PF02687"/>
    </source>
</evidence>
<dbReference type="OrthoDB" id="973312at2"/>
<evidence type="ECO:0000256" key="4">
    <source>
        <dbReference type="ARBA" id="ARBA00022989"/>
    </source>
</evidence>
<organism evidence="9 10">
    <name type="scientific">Roseivirga ehrenbergii (strain DSM 102268 / JCM 13514 / KCTC 12282 / NCIMB 14502 / KMM 6017)</name>
    <dbReference type="NCBI Taxonomy" id="279360"/>
    <lineage>
        <taxon>Bacteria</taxon>
        <taxon>Pseudomonadati</taxon>
        <taxon>Bacteroidota</taxon>
        <taxon>Cytophagia</taxon>
        <taxon>Cytophagales</taxon>
        <taxon>Roseivirgaceae</taxon>
        <taxon>Roseivirga</taxon>
    </lineage>
</organism>
<dbReference type="GO" id="GO:0005886">
    <property type="term" value="C:plasma membrane"/>
    <property type="evidence" value="ECO:0007669"/>
    <property type="project" value="UniProtKB-SubCell"/>
</dbReference>
<protein>
    <recommendedName>
        <fullName evidence="11">ABC3 transporter permease protein domain-containing protein</fullName>
    </recommendedName>
</protein>
<dbReference type="Pfam" id="PF12704">
    <property type="entry name" value="MacB_PCD"/>
    <property type="match status" value="1"/>
</dbReference>
<dbReference type="EMBL" id="LQZQ01000045">
    <property type="protein sequence ID" value="KYG74756.1"/>
    <property type="molecule type" value="Genomic_DNA"/>
</dbReference>
<comment type="subcellular location">
    <subcellularLocation>
        <location evidence="1">Cell membrane</location>
        <topology evidence="1">Multi-pass membrane protein</topology>
    </subcellularLocation>
</comment>
<evidence type="ECO:0000259" key="8">
    <source>
        <dbReference type="Pfam" id="PF12704"/>
    </source>
</evidence>
<keyword evidence="10" id="KW-1185">Reference proteome</keyword>
<dbReference type="STRING" id="279360.MB14_06000"/>
<dbReference type="InterPro" id="IPR003838">
    <property type="entry name" value="ABC3_permease_C"/>
</dbReference>
<keyword evidence="2" id="KW-1003">Cell membrane</keyword>
<proteinExistence type="predicted"/>
<evidence type="ECO:0008006" key="11">
    <source>
        <dbReference type="Google" id="ProtNLM"/>
    </source>
</evidence>
<evidence type="ECO:0000313" key="10">
    <source>
        <dbReference type="Proteomes" id="UP000075583"/>
    </source>
</evidence>
<dbReference type="Proteomes" id="UP000075583">
    <property type="component" value="Unassembled WGS sequence"/>
</dbReference>
<dbReference type="PANTHER" id="PTHR30572">
    <property type="entry name" value="MEMBRANE COMPONENT OF TRANSPORTER-RELATED"/>
    <property type="match status" value="1"/>
</dbReference>
<dbReference type="InterPro" id="IPR025857">
    <property type="entry name" value="MacB_PCD"/>
</dbReference>
<dbReference type="RefSeq" id="WP_062592063.1">
    <property type="nucleotide sequence ID" value="NZ_LQZQ01000045.1"/>
</dbReference>
<dbReference type="Pfam" id="PF02687">
    <property type="entry name" value="FtsX"/>
    <property type="match status" value="2"/>
</dbReference>
<dbReference type="AlphaFoldDB" id="A0A150X7U6"/>
<evidence type="ECO:0000256" key="6">
    <source>
        <dbReference type="SAM" id="Phobius"/>
    </source>
</evidence>
<evidence type="ECO:0000256" key="2">
    <source>
        <dbReference type="ARBA" id="ARBA00022475"/>
    </source>
</evidence>
<evidence type="ECO:0000256" key="5">
    <source>
        <dbReference type="ARBA" id="ARBA00023136"/>
    </source>
</evidence>
<gene>
    <name evidence="9" type="ORF">MB14_06000</name>
</gene>
<keyword evidence="5 6" id="KW-0472">Membrane</keyword>
<sequence>MRYFKTIFRSLKREKGFTLINLLGLSIGMFCFLVTALYVRDEVTYDRWHENADQIYMATFQMEREDGEPFNVSPSYALFNALKKESTEVINAVNIDRNSWDNYQLGEEWIQTKNLYFSSSELFEVFDFGLKYGDSKTALNEPLGVVISSEVAQSLFPDENPIGKNVNLKNLGELSVSGVLKPIPRNSHLQFDFIASINHPESRYNYVLDDWVYGKGFSYFLLREGYSLEKLFRDTEELLERNGQKDLAKNYDFLKFSNLYLSQKTGRYGNYMFGGQKKYIYIFSLIGGLILFVACFNYINLATSSSINTTKQMGIRKVIGASRSALIAQKMLETIFVAFFSLVIALIGVEVTLPYVNTLIGKELSFNLIQSPDLIVLPALVLIVVVVISGIYPAVILSSFNLSSVLRGISPTSKSGVFKKSLIVLQFTICSGLLVAALAIRGQADFLINMDKGYNEENIMSMSLYQVDQKLNYETLKNKLQTIPQIEAITSSPLPVFPPPPPPSIVEIEGKKFAIFFLIGAADKNFNEMFQLEVLEGTDFSQVPNSKLSEAAIINETAKKKLGLNPAIGAKLPSGKRVVGVVKDFFYQSAKSEIDPASIEYRPRDFNNIQFSYREGNKGQVLAQVELALKDFGLKSSPTISEVEGVFESQSYYEAEATLKKIFNLLTGTVILVAFLGLFALASFESNAREKEIGIRKVLGANYLHLLKALNKHFLWLMFLAFTISIPVTFYLVEKWLQAFPYRLESLGSFGLTSVLTITTIAAIILGFHSYFSAQKNPVDVLKNE</sequence>
<feature type="transmembrane region" description="Helical" evidence="6">
    <location>
        <begin position="374"/>
        <end position="402"/>
    </location>
</feature>
<feature type="domain" description="ABC3 transporter permease C-terminal" evidence="7">
    <location>
        <begin position="666"/>
        <end position="774"/>
    </location>
</feature>
<dbReference type="GO" id="GO:0022857">
    <property type="term" value="F:transmembrane transporter activity"/>
    <property type="evidence" value="ECO:0007669"/>
    <property type="project" value="TreeGrafter"/>
</dbReference>
<feature type="transmembrane region" description="Helical" evidence="6">
    <location>
        <begin position="714"/>
        <end position="734"/>
    </location>
</feature>
<reference evidence="9" key="1">
    <citation type="submission" date="2016-01" db="EMBL/GenBank/DDBJ databases">
        <title>Genome sequencing of Roseivirga ehrenbergii KMM 6017.</title>
        <authorList>
            <person name="Selvaratnam C."/>
            <person name="Thevarajoo S."/>
            <person name="Goh K.M."/>
            <person name="Ee R."/>
            <person name="Chan K.-G."/>
            <person name="Chong C.S."/>
        </authorList>
    </citation>
    <scope>NUCLEOTIDE SEQUENCE [LARGE SCALE GENOMIC DNA]</scope>
    <source>
        <strain evidence="9">KMM 6017</strain>
    </source>
</reference>
<evidence type="ECO:0000313" key="9">
    <source>
        <dbReference type="EMBL" id="KYG74756.1"/>
    </source>
</evidence>
<comment type="caution">
    <text evidence="9">The sequence shown here is derived from an EMBL/GenBank/DDBJ whole genome shotgun (WGS) entry which is preliminary data.</text>
</comment>
<feature type="transmembrane region" description="Helical" evidence="6">
    <location>
        <begin position="20"/>
        <end position="39"/>
    </location>
</feature>
<feature type="transmembrane region" description="Helical" evidence="6">
    <location>
        <begin position="279"/>
        <end position="299"/>
    </location>
</feature>
<feature type="transmembrane region" description="Helical" evidence="6">
    <location>
        <begin position="334"/>
        <end position="353"/>
    </location>
</feature>
<dbReference type="InterPro" id="IPR050250">
    <property type="entry name" value="Macrolide_Exporter_MacB"/>
</dbReference>
<keyword evidence="3 6" id="KW-0812">Transmembrane</keyword>
<feature type="transmembrane region" description="Helical" evidence="6">
    <location>
        <begin position="746"/>
        <end position="772"/>
    </location>
</feature>
<keyword evidence="4 6" id="KW-1133">Transmembrane helix</keyword>
<name>A0A150X7U6_ROSEK</name>
<evidence type="ECO:0000256" key="1">
    <source>
        <dbReference type="ARBA" id="ARBA00004651"/>
    </source>
</evidence>
<dbReference type="PANTHER" id="PTHR30572:SF18">
    <property type="entry name" value="ABC-TYPE MACROLIDE FAMILY EXPORT SYSTEM PERMEASE COMPONENT 2"/>
    <property type="match status" value="1"/>
</dbReference>